<accession>A0ABT0UGJ8</accession>
<name>A0ABT0UGJ8_9ACTN</name>
<dbReference type="InterPro" id="IPR016181">
    <property type="entry name" value="Acyl_CoA_acyltransferase"/>
</dbReference>
<evidence type="ECO:0000256" key="1">
    <source>
        <dbReference type="ARBA" id="ARBA00022679"/>
    </source>
</evidence>
<dbReference type="EMBL" id="JAMQAW010000001">
    <property type="protein sequence ID" value="MCM2386740.1"/>
    <property type="molecule type" value="Genomic_DNA"/>
</dbReference>
<keyword evidence="5" id="KW-1185">Reference proteome</keyword>
<protein>
    <submittedName>
        <fullName evidence="4">GNAT family N-acetyltransferase</fullName>
    </submittedName>
</protein>
<proteinExistence type="predicted"/>
<evidence type="ECO:0000256" key="2">
    <source>
        <dbReference type="ARBA" id="ARBA00023315"/>
    </source>
</evidence>
<dbReference type="Proteomes" id="UP001431429">
    <property type="component" value="Unassembled WGS sequence"/>
</dbReference>
<keyword evidence="2" id="KW-0012">Acyltransferase</keyword>
<reference evidence="4" key="1">
    <citation type="submission" date="2022-06" db="EMBL/GenBank/DDBJ databases">
        <title>Genome public.</title>
        <authorList>
            <person name="Sun Q."/>
        </authorList>
    </citation>
    <scope>NUCLEOTIDE SEQUENCE</scope>
    <source>
        <strain evidence="4">CWNU-1</strain>
    </source>
</reference>
<dbReference type="Gene3D" id="3.40.630.30">
    <property type="match status" value="1"/>
</dbReference>
<sequence length="99" mass="10818">MDPASEPVACGGWHLIDSRTAEIKRMYVQPDARGLSLGQLLLTRLEHDARRNGASRMLLESGISNTAALALYHSAGYASVPSYRKGRNPSVNRALQKLL</sequence>
<keyword evidence="1" id="KW-0808">Transferase</keyword>
<evidence type="ECO:0000259" key="3">
    <source>
        <dbReference type="PROSITE" id="PS51186"/>
    </source>
</evidence>
<comment type="caution">
    <text evidence="4">The sequence shown here is derived from an EMBL/GenBank/DDBJ whole genome shotgun (WGS) entry which is preliminary data.</text>
</comment>
<evidence type="ECO:0000313" key="5">
    <source>
        <dbReference type="Proteomes" id="UP001431429"/>
    </source>
</evidence>
<gene>
    <name evidence="4" type="ORF">NBG84_00170</name>
</gene>
<feature type="domain" description="N-acetyltransferase" evidence="3">
    <location>
        <begin position="1"/>
        <end position="99"/>
    </location>
</feature>
<evidence type="ECO:0000313" key="4">
    <source>
        <dbReference type="EMBL" id="MCM2386740.1"/>
    </source>
</evidence>
<organism evidence="4 5">
    <name type="scientific">Streptomyces albipurpureus</name>
    <dbReference type="NCBI Taxonomy" id="2897419"/>
    <lineage>
        <taxon>Bacteria</taxon>
        <taxon>Bacillati</taxon>
        <taxon>Actinomycetota</taxon>
        <taxon>Actinomycetes</taxon>
        <taxon>Kitasatosporales</taxon>
        <taxon>Streptomycetaceae</taxon>
        <taxon>Streptomyces</taxon>
    </lineage>
</organism>
<dbReference type="InterPro" id="IPR050832">
    <property type="entry name" value="Bact_Acetyltransf"/>
</dbReference>
<dbReference type="PANTHER" id="PTHR43877">
    <property type="entry name" value="AMINOALKYLPHOSPHONATE N-ACETYLTRANSFERASE-RELATED-RELATED"/>
    <property type="match status" value="1"/>
</dbReference>
<dbReference type="PANTHER" id="PTHR43877:SF2">
    <property type="entry name" value="AMINOALKYLPHOSPHONATE N-ACETYLTRANSFERASE-RELATED"/>
    <property type="match status" value="1"/>
</dbReference>
<dbReference type="RefSeq" id="WP_250917304.1">
    <property type="nucleotide sequence ID" value="NZ_JAMQAW010000001.1"/>
</dbReference>
<dbReference type="InterPro" id="IPR000182">
    <property type="entry name" value="GNAT_dom"/>
</dbReference>
<dbReference type="PROSITE" id="PS51186">
    <property type="entry name" value="GNAT"/>
    <property type="match status" value="1"/>
</dbReference>
<dbReference type="SUPFAM" id="SSF55729">
    <property type="entry name" value="Acyl-CoA N-acyltransferases (Nat)"/>
    <property type="match status" value="1"/>
</dbReference>
<dbReference type="Pfam" id="PF00583">
    <property type="entry name" value="Acetyltransf_1"/>
    <property type="match status" value="1"/>
</dbReference>
<dbReference type="CDD" id="cd04301">
    <property type="entry name" value="NAT_SF"/>
    <property type="match status" value="1"/>
</dbReference>